<keyword evidence="1" id="KW-0732">Signal</keyword>
<dbReference type="AlphaFoldDB" id="A0A6S7CV41"/>
<proteinExistence type="predicted"/>
<evidence type="ECO:0000256" key="1">
    <source>
        <dbReference type="SAM" id="SignalP"/>
    </source>
</evidence>
<gene>
    <name evidence="2" type="ORF">LMG26788_02520</name>
</gene>
<dbReference type="EMBL" id="CADIKZ010000006">
    <property type="protein sequence ID" value="CAB3866031.1"/>
    <property type="molecule type" value="Genomic_DNA"/>
</dbReference>
<evidence type="ECO:0000313" key="2">
    <source>
        <dbReference type="EMBL" id="CAB3866031.1"/>
    </source>
</evidence>
<dbReference type="Proteomes" id="UP000494203">
    <property type="component" value="Unassembled WGS sequence"/>
</dbReference>
<protein>
    <submittedName>
        <fullName evidence="2">Uncharacterized protein</fullName>
    </submittedName>
</protein>
<dbReference type="RefSeq" id="WP_175140912.1">
    <property type="nucleotide sequence ID" value="NZ_CADIKZ010000006.1"/>
</dbReference>
<reference evidence="2 3" key="1">
    <citation type="submission" date="2020-04" db="EMBL/GenBank/DDBJ databases">
        <authorList>
            <person name="De Canck E."/>
        </authorList>
    </citation>
    <scope>NUCLEOTIDE SEQUENCE [LARGE SCALE GENOMIC DNA]</scope>
    <source>
        <strain evidence="2 3">LMG 26788</strain>
    </source>
</reference>
<sequence length="310" mass="33453">MRIHAALLLCPLALALHTALARADTRVQSLDQVPGAIKTQDARRMYDSQMSGAPQPDGLGTQLPAGFTNAFLLQQLAPGRNPNRLLLAGAKAWPQRPGAYVALVCLAASAERAERLKQFGGGDCATLSRDQDNNEVWIGVFESVPGAAPRLLARTEAPVTTPTDWSDTDIDPPMGLTMQDAGAPMLATPESWKRFDLAPYRIAPGNTAFGLRAGWSEGYAGGGADFEALYLFHLDGAALRVVFAQPMAFVKSIAGDWNPDGTREHDESDASNSLVILPGKTAGYFDIQLRQQGGKWKRTFRWSAAKQAYE</sequence>
<feature type="chain" id="PRO_5028979412" evidence="1">
    <location>
        <begin position="24"/>
        <end position="310"/>
    </location>
</feature>
<keyword evidence="3" id="KW-1185">Reference proteome</keyword>
<name>A0A6S7CV41_9BURK</name>
<feature type="signal peptide" evidence="1">
    <location>
        <begin position="1"/>
        <end position="23"/>
    </location>
</feature>
<evidence type="ECO:0000313" key="3">
    <source>
        <dbReference type="Proteomes" id="UP000494203"/>
    </source>
</evidence>
<accession>A0A6S7CV41</accession>
<organism evidence="2 3">
    <name type="scientific">Achromobacter pulmonis</name>
    <dbReference type="NCBI Taxonomy" id="1389932"/>
    <lineage>
        <taxon>Bacteria</taxon>
        <taxon>Pseudomonadati</taxon>
        <taxon>Pseudomonadota</taxon>
        <taxon>Betaproteobacteria</taxon>
        <taxon>Burkholderiales</taxon>
        <taxon>Alcaligenaceae</taxon>
        <taxon>Achromobacter</taxon>
    </lineage>
</organism>